<keyword evidence="3 7" id="KW-0133">Cell shape</keyword>
<dbReference type="Gene3D" id="2.40.440.10">
    <property type="entry name" value="L,D-transpeptidase catalytic domain-like"/>
    <property type="match status" value="1"/>
</dbReference>
<feature type="domain" description="L,D-TPase catalytic" evidence="10">
    <location>
        <begin position="249"/>
        <end position="373"/>
    </location>
</feature>
<gene>
    <name evidence="11" type="ORF">FCI23_33140</name>
</gene>
<dbReference type="PROSITE" id="PS51257">
    <property type="entry name" value="PROKAR_LIPOPROTEIN"/>
    <property type="match status" value="1"/>
</dbReference>
<feature type="active site" description="Nucleophile" evidence="7">
    <location>
        <position position="349"/>
    </location>
</feature>
<dbReference type="Pfam" id="PF03734">
    <property type="entry name" value="YkuD"/>
    <property type="match status" value="1"/>
</dbReference>
<keyword evidence="6 7" id="KW-0961">Cell wall biogenesis/degradation</keyword>
<dbReference type="UniPathway" id="UPA00219"/>
<keyword evidence="4 7" id="KW-0573">Peptidoglycan synthesis</keyword>
<evidence type="ECO:0000259" key="10">
    <source>
        <dbReference type="PROSITE" id="PS52029"/>
    </source>
</evidence>
<dbReference type="GO" id="GO:0071972">
    <property type="term" value="F:peptidoglycan L,D-transpeptidase activity"/>
    <property type="evidence" value="ECO:0007669"/>
    <property type="project" value="TreeGrafter"/>
</dbReference>
<evidence type="ECO:0000256" key="9">
    <source>
        <dbReference type="SAM" id="SignalP"/>
    </source>
</evidence>
<accession>A0A4U0SCC3</accession>
<keyword evidence="5" id="KW-0012">Acyltransferase</keyword>
<dbReference type="InterPro" id="IPR005490">
    <property type="entry name" value="LD_TPept_cat_dom"/>
</dbReference>
<evidence type="ECO:0000256" key="2">
    <source>
        <dbReference type="ARBA" id="ARBA00022679"/>
    </source>
</evidence>
<dbReference type="PANTHER" id="PTHR30582">
    <property type="entry name" value="L,D-TRANSPEPTIDASE"/>
    <property type="match status" value="1"/>
</dbReference>
<dbReference type="InterPro" id="IPR041280">
    <property type="entry name" value="Big_10"/>
</dbReference>
<dbReference type="CDD" id="cd13432">
    <property type="entry name" value="LDT_IgD_like_2"/>
    <property type="match status" value="1"/>
</dbReference>
<dbReference type="RefSeq" id="WP_136727720.1">
    <property type="nucleotide sequence ID" value="NZ_SUMC01000042.1"/>
</dbReference>
<keyword evidence="12" id="KW-1185">Reference proteome</keyword>
<dbReference type="GO" id="GO:0071555">
    <property type="term" value="P:cell wall organization"/>
    <property type="evidence" value="ECO:0007669"/>
    <property type="project" value="UniProtKB-UniRule"/>
</dbReference>
<dbReference type="GO" id="GO:0016746">
    <property type="term" value="F:acyltransferase activity"/>
    <property type="evidence" value="ECO:0007669"/>
    <property type="project" value="UniProtKB-KW"/>
</dbReference>
<evidence type="ECO:0000256" key="7">
    <source>
        <dbReference type="PROSITE-ProRule" id="PRU01373"/>
    </source>
</evidence>
<dbReference type="CDD" id="cd16913">
    <property type="entry name" value="YkuD_like"/>
    <property type="match status" value="1"/>
</dbReference>
<evidence type="ECO:0000313" key="11">
    <source>
        <dbReference type="EMBL" id="TKA06238.1"/>
    </source>
</evidence>
<sequence>MRQRSIRRLDYRTAALAAAAGVVLAGCSSPSKTPGGGAQATGGGSASSAAPAISIEPATDSSKVSIQKKVTVRAAGGTLSSVTVSSPGPGKVGGSWSKDKATWTSTTALAPGATYTVTARGTASGGKALANTSTFTTEAAQNSFAGTYAPDKGTTVGVGMPVSITFNKPITDKAAVERKLSVTASPTVEGAWSWMKDRDGKDRIDYRPKMYWKPGTAVTLRVNLAGVDAGGGVYGTQDRIVGFTIGKSVVTTIDVVRKQLTLAESGKVVETLPVSTGKAGFETWNGTMVVLSKVPSITMDSKTVKIFGTEAYNLKDVKWDVQLTPSGTYTHAAPWNEGKFGKINGSHGCIGMSTTDAKRFYERVQPGDPVTVVKSKDTVPTNNGYGDWNVDWATWKAGSALV</sequence>
<dbReference type="Gene3D" id="2.60.40.3710">
    <property type="match status" value="1"/>
</dbReference>
<dbReference type="OrthoDB" id="5242354at2"/>
<evidence type="ECO:0000256" key="6">
    <source>
        <dbReference type="ARBA" id="ARBA00023316"/>
    </source>
</evidence>
<name>A0A4U0SCC3_9ACTN</name>
<dbReference type="PROSITE" id="PS52029">
    <property type="entry name" value="LD_TPASE"/>
    <property type="match status" value="1"/>
</dbReference>
<keyword evidence="2" id="KW-0808">Transferase</keyword>
<feature type="compositionally biased region" description="Gly residues" evidence="8">
    <location>
        <begin position="34"/>
        <end position="45"/>
    </location>
</feature>
<dbReference type="Proteomes" id="UP000305778">
    <property type="component" value="Unassembled WGS sequence"/>
</dbReference>
<feature type="region of interest" description="Disordered" evidence="8">
    <location>
        <begin position="28"/>
        <end position="49"/>
    </location>
</feature>
<keyword evidence="9" id="KW-0732">Signal</keyword>
<feature type="signal peptide" evidence="9">
    <location>
        <begin position="1"/>
        <end position="25"/>
    </location>
</feature>
<dbReference type="InterPro" id="IPR038063">
    <property type="entry name" value="Transpep_catalytic_dom"/>
</dbReference>
<dbReference type="GO" id="GO:0008360">
    <property type="term" value="P:regulation of cell shape"/>
    <property type="evidence" value="ECO:0007669"/>
    <property type="project" value="UniProtKB-UniRule"/>
</dbReference>
<dbReference type="Gene3D" id="2.60.40.3780">
    <property type="match status" value="1"/>
</dbReference>
<protein>
    <recommendedName>
        <fullName evidence="10">L,D-TPase catalytic domain-containing protein</fullName>
    </recommendedName>
</protein>
<dbReference type="PANTHER" id="PTHR30582:SF2">
    <property type="entry name" value="L,D-TRANSPEPTIDASE YCIB-RELATED"/>
    <property type="match status" value="1"/>
</dbReference>
<comment type="pathway">
    <text evidence="1 7">Cell wall biogenesis; peptidoglycan biosynthesis.</text>
</comment>
<comment type="caution">
    <text evidence="11">The sequence shown here is derived from an EMBL/GenBank/DDBJ whole genome shotgun (WGS) entry which is preliminary data.</text>
</comment>
<proteinExistence type="predicted"/>
<evidence type="ECO:0000256" key="3">
    <source>
        <dbReference type="ARBA" id="ARBA00022960"/>
    </source>
</evidence>
<dbReference type="GO" id="GO:0005576">
    <property type="term" value="C:extracellular region"/>
    <property type="evidence" value="ECO:0007669"/>
    <property type="project" value="TreeGrafter"/>
</dbReference>
<evidence type="ECO:0000256" key="5">
    <source>
        <dbReference type="ARBA" id="ARBA00023315"/>
    </source>
</evidence>
<dbReference type="Pfam" id="PF17964">
    <property type="entry name" value="Big_10"/>
    <property type="match status" value="1"/>
</dbReference>
<evidence type="ECO:0000256" key="8">
    <source>
        <dbReference type="SAM" id="MobiDB-lite"/>
    </source>
</evidence>
<dbReference type="SUPFAM" id="SSF141523">
    <property type="entry name" value="L,D-transpeptidase catalytic domain-like"/>
    <property type="match status" value="1"/>
</dbReference>
<evidence type="ECO:0000256" key="4">
    <source>
        <dbReference type="ARBA" id="ARBA00022984"/>
    </source>
</evidence>
<organism evidence="11 12">
    <name type="scientific">Actinacidiphila oryziradicis</name>
    <dbReference type="NCBI Taxonomy" id="2571141"/>
    <lineage>
        <taxon>Bacteria</taxon>
        <taxon>Bacillati</taxon>
        <taxon>Actinomycetota</taxon>
        <taxon>Actinomycetes</taxon>
        <taxon>Kitasatosporales</taxon>
        <taxon>Streptomycetaceae</taxon>
        <taxon>Actinacidiphila</taxon>
    </lineage>
</organism>
<dbReference type="AlphaFoldDB" id="A0A4U0SCC3"/>
<evidence type="ECO:0000313" key="12">
    <source>
        <dbReference type="Proteomes" id="UP000305778"/>
    </source>
</evidence>
<evidence type="ECO:0000256" key="1">
    <source>
        <dbReference type="ARBA" id="ARBA00004752"/>
    </source>
</evidence>
<dbReference type="GO" id="GO:0018104">
    <property type="term" value="P:peptidoglycan-protein cross-linking"/>
    <property type="evidence" value="ECO:0007669"/>
    <property type="project" value="TreeGrafter"/>
</dbReference>
<reference evidence="11 12" key="1">
    <citation type="submission" date="2019-04" db="EMBL/GenBank/DDBJ databases">
        <title>Streptomyces oryziradicis sp. nov., a novel actinomycete isolated from rhizosphere soil of rice (Oryza sativa L.).</title>
        <authorList>
            <person name="Li C."/>
        </authorList>
    </citation>
    <scope>NUCLEOTIDE SEQUENCE [LARGE SCALE GENOMIC DNA]</scope>
    <source>
        <strain evidence="11 12">NEAU-C40</strain>
    </source>
</reference>
<dbReference type="InterPro" id="IPR050979">
    <property type="entry name" value="LD-transpeptidase"/>
</dbReference>
<feature type="active site" description="Proton donor/acceptor" evidence="7">
    <location>
        <position position="331"/>
    </location>
</feature>
<dbReference type="EMBL" id="SUMC01000042">
    <property type="protein sequence ID" value="TKA06238.1"/>
    <property type="molecule type" value="Genomic_DNA"/>
</dbReference>
<feature type="chain" id="PRO_5038467546" description="L,D-TPase catalytic domain-containing protein" evidence="9">
    <location>
        <begin position="26"/>
        <end position="402"/>
    </location>
</feature>